<dbReference type="InterPro" id="IPR058003">
    <property type="entry name" value="Phage_gp12"/>
</dbReference>
<dbReference type="EMBL" id="MK962640">
    <property type="protein sequence ID" value="QDH84673.1"/>
    <property type="molecule type" value="Genomic_DNA"/>
</dbReference>
<proteinExistence type="predicted"/>
<dbReference type="Pfam" id="PF25675">
    <property type="entry name" value="Phage_nozzle"/>
    <property type="match status" value="1"/>
</dbReference>
<evidence type="ECO:0000313" key="1">
    <source>
        <dbReference type="EMBL" id="QDH84673.1"/>
    </source>
</evidence>
<dbReference type="Proteomes" id="UP000319598">
    <property type="component" value="Segment"/>
</dbReference>
<name>A0A514CW17_9CAUD</name>
<gene>
    <name evidence="1" type="ORF">Axy23_038</name>
</gene>
<sequence length="794" mass="86935">MAAFEASYPALLQGVSQQIARERLPGQVTGQDNMLSDTVTGLRRRPGVKLEYAGQFADAGAQGVRGMFTDIGGKRYHVLHSGRQFRLLNEDFSAVDAQPYVFDQTGYFNDGTKAEDVRLTVVGDTLFALNRRQKPVANLMTEANVRRAAHHGYFTVLTGAYSKYYSVTVTCSIPGQAALVYVATYNTPTGSNAGDAAASSVDTIASELAQRLTAQNPNLLVNRTAGTTVAVSTENLHINGSCTVTTASGDNYINTSGARVVPTTGRLAPRLPDPWNGMTMGVGNTRTKDYFQWSSKDQQWLEAAAAAPDTVTSFTNMPVHLERTDGKWYVRNPAYEGMYAGDTYTNPPPKFAEQGITGIGTFQGRLVLLSGPFVAMSDSRVPRRFCRTTVTSLLDSDPIYVASSANSSAAYDWCVPFQKDLLLFSSAYQALVPAGNQAITPRTATVLLTSTYAADTRASPVAIGRTLMYSAPRSENYFGMKEMLPSPYTDSQYTSNDSTPHLPKYMPGRCRFAASSNTSNIVVFGASGDEYSLIVHEYLWSGEEKLQQAWHRWTFKYPVSHAYFAADKLVLVFARGATVALGTLDVRAGMLAGQDRPPFVDLYRPGTIQANGRLDLDNDLWNFDTENMAKNLTVCIAQGEERAGDMVGIVSRHTNYVMCEPSHAGAKVMMGLNFLSSITPTQPMVKDENGVKISSNKLTLLRMLLSMRNSSEFVVTVRDSQSEEDYIGAQGAVYWASHDLALGRPRVAEESLLVVPMRTEADSTLFRMSTDGTGEMNLAGLEYVCRFNQRIRRK</sequence>
<evidence type="ECO:0000313" key="2">
    <source>
        <dbReference type="Proteomes" id="UP000319598"/>
    </source>
</evidence>
<accession>A0A514CW17</accession>
<keyword evidence="2" id="KW-1185">Reference proteome</keyword>
<organism evidence="1 2">
    <name type="scientific">Achromobacter phage vB_AxyP_19-32_Axy23</name>
    <dbReference type="NCBI Taxonomy" id="2591047"/>
    <lineage>
        <taxon>Viruses</taxon>
        <taxon>Duplodnaviria</taxon>
        <taxon>Heunggongvirae</taxon>
        <taxon>Uroviricota</taxon>
        <taxon>Caudoviricetes</taxon>
        <taxon>Autographivirales</taxon>
        <taxon>Autoscriptoviridae</taxon>
        <taxon>Axyvirus</taxon>
        <taxon>Axyvirus 1932Axy23</taxon>
    </lineage>
</organism>
<protein>
    <submittedName>
        <fullName evidence="1">Putative tail fiber protein</fullName>
    </submittedName>
</protein>
<reference evidence="1 2" key="1">
    <citation type="submission" date="2019-05" db="EMBL/GenBank/DDBJ databases">
        <title>Complete genome sequence of sixteen phages from Abidjan, cote d'Ivoire, isolated on a single strain of Achromobacter xylosoxidans.</title>
        <authorList>
            <person name="Essoh C."/>
            <person name="Vernadet J.-P."/>
            <person name="Vergnaud G."/>
            <person name="Pourcel C."/>
        </authorList>
    </citation>
    <scope>NUCLEOTIDE SEQUENCE [LARGE SCALE GENOMIC DNA]</scope>
</reference>